<keyword evidence="1" id="KW-0812">Transmembrane</keyword>
<accession>A0AAJ2S4S9</accession>
<evidence type="ECO:0000313" key="2">
    <source>
        <dbReference type="EMBL" id="MDX6033600.1"/>
    </source>
</evidence>
<evidence type="ECO:0000313" key="3">
    <source>
        <dbReference type="Proteomes" id="UP001282336"/>
    </source>
</evidence>
<protein>
    <submittedName>
        <fullName evidence="2">Uncharacterized protein</fullName>
    </submittedName>
</protein>
<feature type="transmembrane region" description="Helical" evidence="1">
    <location>
        <begin position="59"/>
        <end position="81"/>
    </location>
</feature>
<name>A0AAJ2S4S9_9ENTR</name>
<reference evidence="2" key="1">
    <citation type="submission" date="2023-11" db="EMBL/GenBank/DDBJ databases">
        <title>Scandinavium wanjuensis sp. nov., isolated from lettuce South Korea.</title>
        <authorList>
            <person name="Park J."/>
            <person name="Park S."/>
            <person name="Oh K.K."/>
            <person name="Cho G.S."/>
            <person name="Franz C.M.A.P."/>
        </authorList>
    </citation>
    <scope>NUCLEOTIDE SEQUENCE</scope>
    <source>
        <strain evidence="2">V105_12</strain>
    </source>
</reference>
<keyword evidence="1" id="KW-1133">Transmembrane helix</keyword>
<dbReference type="Proteomes" id="UP001282336">
    <property type="component" value="Unassembled WGS sequence"/>
</dbReference>
<dbReference type="RefSeq" id="WP_319630045.1">
    <property type="nucleotide sequence ID" value="NZ_JAWXRB010000045.1"/>
</dbReference>
<sequence length="120" mass="13542">MDIFKRVIKKIIGWLKGDFPLWFTYWVTGVGPNVIFMLFIYMMIDKLDRGTIETYTVNIIYAVTIIVIIYIPLSLVAIAASAIRYKGLWVWKILAGVGVLKGCVSYLQFVLIACTGLTGL</sequence>
<proteinExistence type="predicted"/>
<keyword evidence="1" id="KW-0472">Membrane</keyword>
<comment type="caution">
    <text evidence="2">The sequence shown here is derived from an EMBL/GenBank/DDBJ whole genome shotgun (WGS) entry which is preliminary data.</text>
</comment>
<gene>
    <name evidence="2" type="ORF">SIL20_19045</name>
</gene>
<dbReference type="EMBL" id="JAWXRC010000042">
    <property type="protein sequence ID" value="MDX6033600.1"/>
    <property type="molecule type" value="Genomic_DNA"/>
</dbReference>
<organism evidence="2 3">
    <name type="scientific">Scandinavium lactucae</name>
    <dbReference type="NCBI Taxonomy" id="3095028"/>
    <lineage>
        <taxon>Bacteria</taxon>
        <taxon>Pseudomonadati</taxon>
        <taxon>Pseudomonadota</taxon>
        <taxon>Gammaproteobacteria</taxon>
        <taxon>Enterobacterales</taxon>
        <taxon>Enterobacteriaceae</taxon>
        <taxon>Scandinavium</taxon>
    </lineage>
</organism>
<evidence type="ECO:0000256" key="1">
    <source>
        <dbReference type="SAM" id="Phobius"/>
    </source>
</evidence>
<feature type="transmembrane region" description="Helical" evidence="1">
    <location>
        <begin position="93"/>
        <end position="118"/>
    </location>
</feature>
<dbReference type="AlphaFoldDB" id="A0AAJ2S4S9"/>
<feature type="transmembrane region" description="Helical" evidence="1">
    <location>
        <begin position="21"/>
        <end position="44"/>
    </location>
</feature>